<gene>
    <name evidence="2" type="ORF">NXT3_PB00470</name>
</gene>
<evidence type="ECO:0000313" key="3">
    <source>
        <dbReference type="Proteomes" id="UP000239340"/>
    </source>
</evidence>
<feature type="compositionally biased region" description="Basic residues" evidence="1">
    <location>
        <begin position="68"/>
        <end position="77"/>
    </location>
</feature>
<sequence length="77" mass="8222">MKAPYERASVAFRSSEDSSRLAEGEKGAAVYGRRYGYGGEALVALDQEQLHGVGREDDAQMRGTGVGGHHRLQLSGA</sequence>
<keyword evidence="2" id="KW-0614">Plasmid</keyword>
<feature type="region of interest" description="Disordered" evidence="1">
    <location>
        <begin position="58"/>
        <end position="77"/>
    </location>
</feature>
<evidence type="ECO:0000256" key="1">
    <source>
        <dbReference type="SAM" id="MobiDB-lite"/>
    </source>
</evidence>
<organism evidence="2 3">
    <name type="scientific">Rhizobium fredii</name>
    <name type="common">Sinorhizobium fredii</name>
    <dbReference type="NCBI Taxonomy" id="380"/>
    <lineage>
        <taxon>Bacteria</taxon>
        <taxon>Pseudomonadati</taxon>
        <taxon>Pseudomonadota</taxon>
        <taxon>Alphaproteobacteria</taxon>
        <taxon>Hyphomicrobiales</taxon>
        <taxon>Rhizobiaceae</taxon>
        <taxon>Sinorhizobium/Ensifer group</taxon>
        <taxon>Sinorhizobium</taxon>
    </lineage>
</organism>
<reference evidence="2 3" key="1">
    <citation type="submission" date="2017-10" db="EMBL/GenBank/DDBJ databases">
        <title>Analysis of the genome sequences of Rhizobium populations associated to common bean (phaseolus vulgaris).</title>
        <authorList>
            <person name="Bustos P."/>
            <person name="Santamaria R.I."/>
            <person name="Miranda-Sanchez F."/>
            <person name="Perez-Carrascal O."/>
            <person name="Juarez S."/>
            <person name="Lozano L."/>
            <person name="Martinez-Flores I."/>
            <person name="Vinuesa P."/>
            <person name="Martinez-Romero E."/>
            <person name="Cevallos M.A."/>
            <person name="Romero D."/>
            <person name="Davila G."/>
            <person name="Gonzalez V."/>
        </authorList>
    </citation>
    <scope>NUCLEOTIDE SEQUENCE [LARGE SCALE GENOMIC DNA]</scope>
    <source>
        <strain evidence="2 3">NXT3</strain>
        <plasmid evidence="3">Plasmid psfrenxt3b</plasmid>
    </source>
</reference>
<name>A0A2L0HD70_RHIFR</name>
<evidence type="ECO:0000313" key="2">
    <source>
        <dbReference type="EMBL" id="AUX79122.1"/>
    </source>
</evidence>
<dbReference type="AlphaFoldDB" id="A0A2L0HD70"/>
<accession>A0A2L0HD70</accession>
<proteinExistence type="predicted"/>
<dbReference type="RefSeq" id="WP_199773404.1">
    <property type="nucleotide sequence ID" value="NZ_CP024309.1"/>
</dbReference>
<dbReference type="EMBL" id="CP024309">
    <property type="protein sequence ID" value="AUX79122.1"/>
    <property type="molecule type" value="Genomic_DNA"/>
</dbReference>
<dbReference type="Proteomes" id="UP000239340">
    <property type="component" value="Plasmid pSfreNXT3b"/>
</dbReference>
<protein>
    <submittedName>
        <fullName evidence="2">Uncharacterized protein</fullName>
    </submittedName>
</protein>
<geneLocation type="plasmid" evidence="3">
    <name>psfrenxt3b</name>
</geneLocation>